<gene>
    <name evidence="1" type="ORF">ILEXP_LOCUS24955</name>
</gene>
<sequence>MGTGWSQGDSDSWCHRHRRGGCGHFWHGWALLARADTNAASEVGAYIVRVCAAGTTSADLGGVYEGAWGNRRWGYTGTKAATTVTGAVVEGTSTGSSTGIEVVTEGADRANGRAHEGLLEVGHQEGAPEAGCLICMKRAKNDKIEAPTNDTAAGMVAALLDCAGAWLGASAAIAAFMEAAATTRAAHATFFISMANEGGDRQLNSRKERVVTESCLCVCAALRREGGGV</sequence>
<keyword evidence="2" id="KW-1185">Reference proteome</keyword>
<evidence type="ECO:0000313" key="1">
    <source>
        <dbReference type="EMBL" id="CAK9156416.1"/>
    </source>
</evidence>
<dbReference type="EMBL" id="CAUOFW020002849">
    <property type="protein sequence ID" value="CAK9156416.1"/>
    <property type="molecule type" value="Genomic_DNA"/>
</dbReference>
<organism evidence="1 2">
    <name type="scientific">Ilex paraguariensis</name>
    <name type="common">yerba mate</name>
    <dbReference type="NCBI Taxonomy" id="185542"/>
    <lineage>
        <taxon>Eukaryota</taxon>
        <taxon>Viridiplantae</taxon>
        <taxon>Streptophyta</taxon>
        <taxon>Embryophyta</taxon>
        <taxon>Tracheophyta</taxon>
        <taxon>Spermatophyta</taxon>
        <taxon>Magnoliopsida</taxon>
        <taxon>eudicotyledons</taxon>
        <taxon>Gunneridae</taxon>
        <taxon>Pentapetalae</taxon>
        <taxon>asterids</taxon>
        <taxon>campanulids</taxon>
        <taxon>Aquifoliales</taxon>
        <taxon>Aquifoliaceae</taxon>
        <taxon>Ilex</taxon>
    </lineage>
</organism>
<protein>
    <submittedName>
        <fullName evidence="1">Uncharacterized protein</fullName>
    </submittedName>
</protein>
<comment type="caution">
    <text evidence="1">The sequence shown here is derived from an EMBL/GenBank/DDBJ whole genome shotgun (WGS) entry which is preliminary data.</text>
</comment>
<reference evidence="1 2" key="1">
    <citation type="submission" date="2024-02" db="EMBL/GenBank/DDBJ databases">
        <authorList>
            <person name="Vignale AGUSTIN F."/>
            <person name="Sosa J E."/>
            <person name="Modenutti C."/>
        </authorList>
    </citation>
    <scope>NUCLEOTIDE SEQUENCE [LARGE SCALE GENOMIC DNA]</scope>
</reference>
<dbReference type="AlphaFoldDB" id="A0ABC8SK62"/>
<proteinExistence type="predicted"/>
<name>A0ABC8SK62_9AQUA</name>
<dbReference type="Proteomes" id="UP001642360">
    <property type="component" value="Unassembled WGS sequence"/>
</dbReference>
<evidence type="ECO:0000313" key="2">
    <source>
        <dbReference type="Proteomes" id="UP001642360"/>
    </source>
</evidence>
<accession>A0ABC8SK62</accession>